<dbReference type="EMBL" id="MPJW01000189">
    <property type="protein sequence ID" value="OLU37808.1"/>
    <property type="molecule type" value="Genomic_DNA"/>
</dbReference>
<feature type="transmembrane region" description="Helical" evidence="1">
    <location>
        <begin position="85"/>
        <end position="106"/>
    </location>
</feature>
<feature type="transmembrane region" description="Helical" evidence="1">
    <location>
        <begin position="20"/>
        <end position="39"/>
    </location>
</feature>
<dbReference type="InterPro" id="IPR030949">
    <property type="entry name" value="ECF_S_folate_fam"/>
</dbReference>
<name>A0A1U7NE70_9FIRM</name>
<dbReference type="GO" id="GO:0022857">
    <property type="term" value="F:transmembrane transporter activity"/>
    <property type="evidence" value="ECO:0007669"/>
    <property type="project" value="InterPro"/>
</dbReference>
<dbReference type="NCBIfam" id="TIGR04518">
    <property type="entry name" value="ECF_S_folT_fam"/>
    <property type="match status" value="1"/>
</dbReference>
<evidence type="ECO:0000256" key="1">
    <source>
        <dbReference type="SAM" id="Phobius"/>
    </source>
</evidence>
<dbReference type="AlphaFoldDB" id="A0A1U7NE70"/>
<evidence type="ECO:0000313" key="3">
    <source>
        <dbReference type="Proteomes" id="UP000186341"/>
    </source>
</evidence>
<keyword evidence="1" id="KW-0472">Membrane</keyword>
<reference evidence="2 3" key="1">
    <citation type="submission" date="2016-11" db="EMBL/GenBank/DDBJ databases">
        <title>Description of two novel members of the family Erysipelotrichaceae: Ileibacterium lipovorans gen. nov., sp. nov. and Dubosiella newyorkensis, gen. nov., sp. nov.</title>
        <authorList>
            <person name="Cox L.M."/>
            <person name="Sohn J."/>
            <person name="Tyrrell K.L."/>
            <person name="Citron D.M."/>
            <person name="Lawson P.A."/>
            <person name="Patel N.B."/>
            <person name="Iizumi T."/>
            <person name="Perez-Perez G.I."/>
            <person name="Goldstein E.J."/>
            <person name="Blaser M.J."/>
        </authorList>
    </citation>
    <scope>NUCLEOTIDE SEQUENCE [LARGE SCALE GENOMIC DNA]</scope>
    <source>
        <strain evidence="2 3">NYU-BL-A3</strain>
    </source>
</reference>
<dbReference type="OrthoDB" id="4624at2"/>
<sequence>MQKNTNLLIWKSESLQHTRVLVGVALFMALDVLLGSLSINLTETLRISFTFLGVAASCYFFGLWPNVLAAFLVDLLGYLAHPVGPYMPLFALTAILNAVIYSVCFYGMQKISLKRVALAKGMSTILCNIVINPILLSMLYGTPFWVLMSERLVKNLILFPIETAMLYFVIRECIRLKKRIRWLN</sequence>
<evidence type="ECO:0000313" key="2">
    <source>
        <dbReference type="EMBL" id="OLU37808.1"/>
    </source>
</evidence>
<dbReference type="GeneID" id="82203429"/>
<keyword evidence="1" id="KW-1133">Transmembrane helix</keyword>
<protein>
    <recommendedName>
        <fullName evidence="4">Folate family ECF transporter S component</fullName>
    </recommendedName>
</protein>
<dbReference type="Gene3D" id="1.10.1760.20">
    <property type="match status" value="1"/>
</dbReference>
<keyword evidence="3" id="KW-1185">Reference proteome</keyword>
<dbReference type="Pfam" id="PF12822">
    <property type="entry name" value="ECF_trnsprt"/>
    <property type="match status" value="1"/>
</dbReference>
<comment type="caution">
    <text evidence="2">The sequence shown here is derived from an EMBL/GenBank/DDBJ whole genome shotgun (WGS) entry which is preliminary data.</text>
</comment>
<dbReference type="RefSeq" id="WP_075820596.1">
    <property type="nucleotide sequence ID" value="NZ_CAJUTZ010000005.1"/>
</dbReference>
<accession>A0A1U7NE70</accession>
<feature type="transmembrane region" description="Helical" evidence="1">
    <location>
        <begin position="51"/>
        <end position="73"/>
    </location>
</feature>
<dbReference type="Proteomes" id="UP000186341">
    <property type="component" value="Unassembled WGS sequence"/>
</dbReference>
<evidence type="ECO:0008006" key="4">
    <source>
        <dbReference type="Google" id="ProtNLM"/>
    </source>
</evidence>
<organism evidence="2 3">
    <name type="scientific">Ileibacterium valens</name>
    <dbReference type="NCBI Taxonomy" id="1862668"/>
    <lineage>
        <taxon>Bacteria</taxon>
        <taxon>Bacillati</taxon>
        <taxon>Bacillota</taxon>
        <taxon>Erysipelotrichia</taxon>
        <taxon>Erysipelotrichales</taxon>
        <taxon>Erysipelotrichaceae</taxon>
        <taxon>Ileibacterium</taxon>
    </lineage>
</organism>
<feature type="transmembrane region" description="Helical" evidence="1">
    <location>
        <begin position="152"/>
        <end position="170"/>
    </location>
</feature>
<dbReference type="InterPro" id="IPR024529">
    <property type="entry name" value="ECF_trnsprt_substrate-spec"/>
</dbReference>
<feature type="transmembrane region" description="Helical" evidence="1">
    <location>
        <begin position="118"/>
        <end position="140"/>
    </location>
</feature>
<keyword evidence="1" id="KW-0812">Transmembrane</keyword>
<proteinExistence type="predicted"/>
<gene>
    <name evidence="2" type="ORF">BO222_09680</name>
</gene>